<dbReference type="InterPro" id="IPR050562">
    <property type="entry name" value="FAD_mOase_fung"/>
</dbReference>
<feature type="domain" description="FAD-binding" evidence="5">
    <location>
        <begin position="304"/>
        <end position="380"/>
    </location>
</feature>
<evidence type="ECO:0000313" key="7">
    <source>
        <dbReference type="Proteomes" id="UP000707451"/>
    </source>
</evidence>
<sequence>MATEKPMVLIVGAGLGGLSLGILLERAQIPFEIFERSSTIRPLGSALSIGPNLIPFLEQIMPIEDFFSASKPMTDVRSFNEQREFVFSSDFSPIEELTGYRQHIIARPVFYDLLLRQIPATKVHLNKRVLDIGEKDDKVFLRTADNGYYEGDILIGADGAYSAVRQRLYESLKQKGQILKSDLEDLPFRCTCLVGQTGVLDQDEFPELKEPICQFWSTLGEDKPFSWVTFTTPQNTICWMVVCHLSKQQSKAAEGERFRSMDNSEWGPIAAQSMCDDTRGFPIPGGNGTLTMGDLYDRTPKNLISKVMLEEKMFETWHSGRVALLGDACHKLNPSAGQGAVTAIHDAIALANLIYSLDSTTLTSITRIFALYKAERYPIVLQAYKSSEFLSKRIERSFMGFLASESKELILAADFSLAQGRMQVHHITDGSNYAGNILVGADEAYSLVRQQLYETLLKEGKLPASDQEELPFGCVCLVGQTRPLDPEEFSVLKEPVAQSTYTDKRNRTSENLEWESHAAAAKEVYDETRHFPLQFEDGTLTIGDMYDRTDQDLISKIMLEEKRVTSCTLQEVVA</sequence>
<dbReference type="InterPro" id="IPR036188">
    <property type="entry name" value="FAD/NAD-bd_sf"/>
</dbReference>
<keyword evidence="2" id="KW-0285">Flavoprotein</keyword>
<protein>
    <recommendedName>
        <fullName evidence="5">FAD-binding domain-containing protein</fullName>
    </recommendedName>
</protein>
<dbReference type="Pfam" id="PF01494">
    <property type="entry name" value="FAD_binding_3"/>
    <property type="match status" value="2"/>
</dbReference>
<dbReference type="OrthoDB" id="655030at2759"/>
<comment type="similarity">
    <text evidence="1">Belongs to the paxM FAD-dependent monooxygenase family.</text>
</comment>
<dbReference type="PANTHER" id="PTHR47356:SF2">
    <property type="entry name" value="FAD-BINDING DOMAIN-CONTAINING PROTEIN-RELATED"/>
    <property type="match status" value="1"/>
</dbReference>
<keyword evidence="7" id="KW-1185">Reference proteome</keyword>
<dbReference type="AlphaFoldDB" id="A0A9P8BZJ5"/>
<proteinExistence type="inferred from homology"/>
<reference evidence="6" key="1">
    <citation type="submission" date="2021-06" db="EMBL/GenBank/DDBJ databases">
        <title>Genome Sequence of Mortierella hyaline Strain SCG-10, a Cold-Adapted, Nitrate-Reducing Fungus Isolated from Soil in Minnesota, USA.</title>
        <authorList>
            <person name="Aldossari N."/>
        </authorList>
    </citation>
    <scope>NUCLEOTIDE SEQUENCE</scope>
    <source>
        <strain evidence="6">SCG-10</strain>
    </source>
</reference>
<evidence type="ECO:0000256" key="1">
    <source>
        <dbReference type="ARBA" id="ARBA00007992"/>
    </source>
</evidence>
<evidence type="ECO:0000313" key="6">
    <source>
        <dbReference type="EMBL" id="KAG9071652.1"/>
    </source>
</evidence>
<feature type="domain" description="FAD-binding" evidence="5">
    <location>
        <begin position="8"/>
        <end position="183"/>
    </location>
</feature>
<keyword evidence="4" id="KW-0560">Oxidoreductase</keyword>
<dbReference type="Gene3D" id="3.50.50.60">
    <property type="entry name" value="FAD/NAD(P)-binding domain"/>
    <property type="match status" value="1"/>
</dbReference>
<evidence type="ECO:0000256" key="2">
    <source>
        <dbReference type="ARBA" id="ARBA00022630"/>
    </source>
</evidence>
<dbReference type="GO" id="GO:0004497">
    <property type="term" value="F:monooxygenase activity"/>
    <property type="evidence" value="ECO:0007669"/>
    <property type="project" value="InterPro"/>
</dbReference>
<name>A0A9P8BZJ5_9FUNG</name>
<comment type="caution">
    <text evidence="6">The sequence shown here is derived from an EMBL/GenBank/DDBJ whole genome shotgun (WGS) entry which is preliminary data.</text>
</comment>
<evidence type="ECO:0000256" key="3">
    <source>
        <dbReference type="ARBA" id="ARBA00022827"/>
    </source>
</evidence>
<organism evidence="6 7">
    <name type="scientific">Linnemannia hyalina</name>
    <dbReference type="NCBI Taxonomy" id="64524"/>
    <lineage>
        <taxon>Eukaryota</taxon>
        <taxon>Fungi</taxon>
        <taxon>Fungi incertae sedis</taxon>
        <taxon>Mucoromycota</taxon>
        <taxon>Mortierellomycotina</taxon>
        <taxon>Mortierellomycetes</taxon>
        <taxon>Mortierellales</taxon>
        <taxon>Mortierellaceae</taxon>
        <taxon>Linnemannia</taxon>
    </lineage>
</organism>
<dbReference type="Proteomes" id="UP000707451">
    <property type="component" value="Unassembled WGS sequence"/>
</dbReference>
<evidence type="ECO:0000259" key="5">
    <source>
        <dbReference type="Pfam" id="PF01494"/>
    </source>
</evidence>
<dbReference type="GO" id="GO:0071949">
    <property type="term" value="F:FAD binding"/>
    <property type="evidence" value="ECO:0007669"/>
    <property type="project" value="InterPro"/>
</dbReference>
<dbReference type="PANTHER" id="PTHR47356">
    <property type="entry name" value="FAD-DEPENDENT MONOOXYGENASE ASQG-RELATED"/>
    <property type="match status" value="1"/>
</dbReference>
<gene>
    <name evidence="6" type="ORF">KI688_005865</name>
</gene>
<accession>A0A9P8BZJ5</accession>
<dbReference type="SUPFAM" id="SSF51905">
    <property type="entry name" value="FAD/NAD(P)-binding domain"/>
    <property type="match status" value="1"/>
</dbReference>
<dbReference type="EMBL" id="JAHRHY010000002">
    <property type="protein sequence ID" value="KAG9071652.1"/>
    <property type="molecule type" value="Genomic_DNA"/>
</dbReference>
<evidence type="ECO:0000256" key="4">
    <source>
        <dbReference type="ARBA" id="ARBA00023002"/>
    </source>
</evidence>
<dbReference type="PRINTS" id="PR00420">
    <property type="entry name" value="RNGMNOXGNASE"/>
</dbReference>
<keyword evidence="3" id="KW-0274">FAD</keyword>
<dbReference type="InterPro" id="IPR002938">
    <property type="entry name" value="FAD-bd"/>
</dbReference>